<feature type="region of interest" description="Disordered" evidence="1">
    <location>
        <begin position="38"/>
        <end position="60"/>
    </location>
</feature>
<protein>
    <submittedName>
        <fullName evidence="3">Uncharacterized protein</fullName>
    </submittedName>
</protein>
<proteinExistence type="predicted"/>
<name>A0A3M3K222_PSECA</name>
<keyword evidence="2" id="KW-1133">Transmembrane helix</keyword>
<keyword evidence="2" id="KW-0812">Transmembrane</keyword>
<feature type="transmembrane region" description="Helical" evidence="2">
    <location>
        <begin position="7"/>
        <end position="25"/>
    </location>
</feature>
<reference evidence="3 4" key="1">
    <citation type="submission" date="2018-08" db="EMBL/GenBank/DDBJ databases">
        <title>Recombination of ecologically and evolutionarily significant loci maintains genetic cohesion in the Pseudomonas syringae species complex.</title>
        <authorList>
            <person name="Dillon M."/>
            <person name="Thakur S."/>
            <person name="Almeida R.N.D."/>
            <person name="Weir B.S."/>
            <person name="Guttman D.S."/>
        </authorList>
    </citation>
    <scope>NUCLEOTIDE SEQUENCE [LARGE SCALE GENOMIC DNA]</scope>
    <source>
        <strain evidence="3 4">ICMP 2821</strain>
    </source>
</reference>
<evidence type="ECO:0000256" key="1">
    <source>
        <dbReference type="SAM" id="MobiDB-lite"/>
    </source>
</evidence>
<organism evidence="3 4">
    <name type="scientific">Pseudomonas cannabina</name>
    <dbReference type="NCBI Taxonomy" id="86840"/>
    <lineage>
        <taxon>Bacteria</taxon>
        <taxon>Pseudomonadati</taxon>
        <taxon>Pseudomonadota</taxon>
        <taxon>Gammaproteobacteria</taxon>
        <taxon>Pseudomonadales</taxon>
        <taxon>Pseudomonadaceae</taxon>
        <taxon>Pseudomonas</taxon>
    </lineage>
</organism>
<dbReference type="Proteomes" id="UP000281372">
    <property type="component" value="Unassembled WGS sequence"/>
</dbReference>
<sequence>MKIRMKFGIGIVAGVIAIFLIAYGFDVVTEPEPLAPMQSNQSGGIPVTHHQIQNQAQPAK</sequence>
<evidence type="ECO:0000313" key="3">
    <source>
        <dbReference type="EMBL" id="RMN17154.1"/>
    </source>
</evidence>
<comment type="caution">
    <text evidence="3">The sequence shown here is derived from an EMBL/GenBank/DDBJ whole genome shotgun (WGS) entry which is preliminary data.</text>
</comment>
<dbReference type="AlphaFoldDB" id="A0A3M3K222"/>
<evidence type="ECO:0000313" key="4">
    <source>
        <dbReference type="Proteomes" id="UP000281372"/>
    </source>
</evidence>
<keyword evidence="2" id="KW-0472">Membrane</keyword>
<dbReference type="EMBL" id="RBOW01001017">
    <property type="protein sequence ID" value="RMN17154.1"/>
    <property type="molecule type" value="Genomic_DNA"/>
</dbReference>
<evidence type="ECO:0000256" key="2">
    <source>
        <dbReference type="SAM" id="Phobius"/>
    </source>
</evidence>
<feature type="compositionally biased region" description="Polar residues" evidence="1">
    <location>
        <begin position="50"/>
        <end position="60"/>
    </location>
</feature>
<gene>
    <name evidence="3" type="ORF">ALQ64_03157</name>
</gene>
<accession>A0A3M3K222</accession>